<dbReference type="SMART" id="SM00530">
    <property type="entry name" value="HTH_XRE"/>
    <property type="match status" value="1"/>
</dbReference>
<dbReference type="Pfam" id="PF01381">
    <property type="entry name" value="HTH_3"/>
    <property type="match status" value="1"/>
</dbReference>
<gene>
    <name evidence="1" type="ORF">D8771_18050</name>
</gene>
<dbReference type="GO" id="GO:0003677">
    <property type="term" value="F:DNA binding"/>
    <property type="evidence" value="ECO:0007669"/>
    <property type="project" value="InterPro"/>
</dbReference>
<dbReference type="EMBL" id="RCIY01000065">
    <property type="protein sequence ID" value="TGG81707.1"/>
    <property type="molecule type" value="Genomic_DNA"/>
</dbReference>
<comment type="caution">
    <text evidence="1">The sequence shown here is derived from an EMBL/GenBank/DDBJ whole genome shotgun (WGS) entry which is preliminary data.</text>
</comment>
<evidence type="ECO:0000313" key="2">
    <source>
        <dbReference type="Proteomes" id="UP000298111"/>
    </source>
</evidence>
<dbReference type="InterPro" id="IPR010982">
    <property type="entry name" value="Lambda_DNA-bd_dom_sf"/>
</dbReference>
<dbReference type="SUPFAM" id="SSF47413">
    <property type="entry name" value="lambda repressor-like DNA-binding domains"/>
    <property type="match status" value="1"/>
</dbReference>
<dbReference type="InterPro" id="IPR001387">
    <property type="entry name" value="Cro/C1-type_HTH"/>
</dbReference>
<dbReference type="Gene3D" id="1.10.260.40">
    <property type="entry name" value="lambda repressor-like DNA-binding domains"/>
    <property type="match status" value="1"/>
</dbReference>
<protein>
    <submittedName>
        <fullName evidence="1">XRE family transcriptional regulator</fullName>
    </submittedName>
</protein>
<dbReference type="RefSeq" id="WP_053932877.1">
    <property type="nucleotide sequence ID" value="NZ_CP048875.1"/>
</dbReference>
<dbReference type="CDD" id="cd00093">
    <property type="entry name" value="HTH_XRE"/>
    <property type="match status" value="1"/>
</dbReference>
<dbReference type="Proteomes" id="UP000298111">
    <property type="component" value="Unassembled WGS sequence"/>
</dbReference>
<proteinExistence type="predicted"/>
<accession>A0A6C1C248</accession>
<dbReference type="AlphaFoldDB" id="A0A6C1C248"/>
<dbReference type="PROSITE" id="PS50943">
    <property type="entry name" value="HTH_CROC1"/>
    <property type="match status" value="1"/>
</dbReference>
<sequence>MVLRKEGVVTAQEESAVAFGVWLARQLKRRGMTQAELAGELGITRAGVSAWITGRAEPREEKKRAIAAVLGTDEATIHTLRADVPSARPVTWYHRRGYHDGGREFGNAATFAFASDVSVLAREATQNSLDERFDQTRPVRVRYVLHELSGTALQDFLEALRWKELLPHYEAAAAQEQRTGRAVSEGLRRLREAEPLVLLRVEDYNSFGLTGPEYDDGRFSAVVRRQLDSRKSTVDAGGSYGLGKATLWATSRLGLVLMNSTLAQQHEGRTEGRFIGRLDLPWRSVDGVAYAGPAWLGEADTEAGHEGVSRSCWADDRTLERLHLSRTDADPGTSFLIVGAHDASGDAETLEEMHEKLVRSLADNFWAAMTHAEGMPPLLSASVTTLRNGREVLPEEHVDPGRHQAARSRALRAWLEGRTVDHLTQLDQVALARVPLTVPPVRSGENANSVRHEAVLLVTPADGDDDEPNRIACLRGSRMVVEKRRVTGLPMGTSPFQAVLLAGLATGADDEAARSAEEFLRSSEPPEHDKWTKTEELTTRYVRGARTRLDEFRREMNARVQGLLGRREEKHSRTASALQELLEPDIGSAGRRPDRHPVVKHVEGELRSDGAFSVRVEVKLPPTSDGWLMSPVAKFDVRSGPKPSVDWAEIVPEDNCRWEGDRLRFAPGARRASFSGVTDVASHPVAGRMARLVVDLQKARG</sequence>
<evidence type="ECO:0000313" key="1">
    <source>
        <dbReference type="EMBL" id="TGG81707.1"/>
    </source>
</evidence>
<reference evidence="1 2" key="1">
    <citation type="submission" date="2018-10" db="EMBL/GenBank/DDBJ databases">
        <title>Isolation of pseudouridimycin from Streptomyces albus DSM 40763.</title>
        <authorList>
            <person name="Rosenqvist P."/>
            <person name="Metsae-Ketelae M."/>
            <person name="Virta P."/>
        </authorList>
    </citation>
    <scope>NUCLEOTIDE SEQUENCE [LARGE SCALE GENOMIC DNA]</scope>
    <source>
        <strain evidence="1 2">DSM 40763</strain>
    </source>
</reference>
<organism evidence="1 2">
    <name type="scientific">Streptomyces albus</name>
    <dbReference type="NCBI Taxonomy" id="1888"/>
    <lineage>
        <taxon>Bacteria</taxon>
        <taxon>Bacillati</taxon>
        <taxon>Actinomycetota</taxon>
        <taxon>Actinomycetes</taxon>
        <taxon>Kitasatosporales</taxon>
        <taxon>Streptomycetaceae</taxon>
        <taxon>Streptomyces</taxon>
    </lineage>
</organism>
<name>A0A6C1C248_9ACTN</name>